<keyword evidence="3" id="KW-1185">Reference proteome</keyword>
<reference evidence="4" key="1">
    <citation type="submission" date="2025-08" db="UniProtKB">
        <authorList>
            <consortium name="RefSeq"/>
        </authorList>
    </citation>
    <scope>IDENTIFICATION</scope>
</reference>
<proteinExistence type="predicted"/>
<dbReference type="SMART" id="SM00261">
    <property type="entry name" value="FU"/>
    <property type="match status" value="5"/>
</dbReference>
<gene>
    <name evidence="4" type="primary">LOC106817317</name>
</gene>
<evidence type="ECO:0000313" key="3">
    <source>
        <dbReference type="Proteomes" id="UP000695022"/>
    </source>
</evidence>
<feature type="domain" description="EGF-like" evidence="2">
    <location>
        <begin position="117"/>
        <end position="160"/>
    </location>
</feature>
<dbReference type="SUPFAM" id="SSF57184">
    <property type="entry name" value="Growth factor receptor domain"/>
    <property type="match status" value="2"/>
</dbReference>
<dbReference type="RefSeq" id="XP_014677468.1">
    <property type="nucleotide sequence ID" value="XM_014821982.1"/>
</dbReference>
<dbReference type="Pfam" id="PF14843">
    <property type="entry name" value="GF_recep_IV"/>
    <property type="match status" value="1"/>
</dbReference>
<dbReference type="InterPro" id="IPR000742">
    <property type="entry name" value="EGF"/>
</dbReference>
<feature type="domain" description="EGF-like" evidence="2">
    <location>
        <begin position="62"/>
        <end position="93"/>
    </location>
</feature>
<name>A0ABM1EZ47_PRICU</name>
<dbReference type="CDD" id="cd00064">
    <property type="entry name" value="FU"/>
    <property type="match status" value="5"/>
</dbReference>
<evidence type="ECO:0000259" key="2">
    <source>
        <dbReference type="SMART" id="SM00181"/>
    </source>
</evidence>
<dbReference type="GeneID" id="106817317"/>
<feature type="domain" description="EGF-like" evidence="2">
    <location>
        <begin position="210"/>
        <end position="243"/>
    </location>
</feature>
<dbReference type="InterPro" id="IPR006212">
    <property type="entry name" value="Furin_repeat"/>
</dbReference>
<dbReference type="SMART" id="SM00181">
    <property type="entry name" value="EGF"/>
    <property type="match status" value="4"/>
</dbReference>
<sequence>MYVDNAGECGSCHSLCKTCVGPRETDCVTCFHGTFLDMSGSCVDACPAGQYPSSSGERVCLPCNNMCLLCSGGDDADCRSCRPGLHLDNGHCVASCPHGKYAASTGRCEPCHASCAGCLGSSDKDCSSCKPGMFLLDYACYGRCPDGYYAEEVDGQMTCVTCYHSCNTCSGDGPNKCLSCQSDFILREHICYEPCSDSEYFNRFKQMCARCHSNCATCSGPSESSCTSCSDGYGLDGPRSRCVPCCPHHDDPTMHGCCTCDHQHST</sequence>
<dbReference type="InterPro" id="IPR009030">
    <property type="entry name" value="Growth_fac_rcpt_cys_sf"/>
</dbReference>
<dbReference type="PANTHER" id="PTHR15332">
    <property type="entry name" value="PROPROTEIN CONVERTASE SUBTILISIN_KEXIN TYPE 5-LIKE"/>
    <property type="match status" value="1"/>
</dbReference>
<feature type="domain" description="EGF-like" evidence="2">
    <location>
        <begin position="8"/>
        <end position="43"/>
    </location>
</feature>
<accession>A0ABM1EZ47</accession>
<dbReference type="Gene3D" id="2.10.220.10">
    <property type="entry name" value="Hormone Receptor, Insulin-like Growth Factor Receptor 1, Chain A, domain 2"/>
    <property type="match status" value="4"/>
</dbReference>
<evidence type="ECO:0000313" key="4">
    <source>
        <dbReference type="RefSeq" id="XP_014677468.1"/>
    </source>
</evidence>
<dbReference type="PANTHER" id="PTHR15332:SF175">
    <property type="entry name" value="PROPROTEIN CONVERTASE SUBTILISIN_KEXIN TYPE 5-LIKE"/>
    <property type="match status" value="1"/>
</dbReference>
<keyword evidence="1" id="KW-0325">Glycoprotein</keyword>
<protein>
    <submittedName>
        <fullName evidence="4">Proprotein convertase subtilisin/kexin type 5-like</fullName>
    </submittedName>
</protein>
<dbReference type="InterPro" id="IPR032778">
    <property type="entry name" value="GF_recep_IV"/>
</dbReference>
<organism evidence="3 4">
    <name type="scientific">Priapulus caudatus</name>
    <name type="common">Priapulid worm</name>
    <dbReference type="NCBI Taxonomy" id="37621"/>
    <lineage>
        <taxon>Eukaryota</taxon>
        <taxon>Metazoa</taxon>
        <taxon>Ecdysozoa</taxon>
        <taxon>Scalidophora</taxon>
        <taxon>Priapulida</taxon>
        <taxon>Priapulimorpha</taxon>
        <taxon>Priapulimorphida</taxon>
        <taxon>Priapulidae</taxon>
        <taxon>Priapulus</taxon>
    </lineage>
</organism>
<evidence type="ECO:0000256" key="1">
    <source>
        <dbReference type="ARBA" id="ARBA00023180"/>
    </source>
</evidence>
<dbReference type="Proteomes" id="UP000695022">
    <property type="component" value="Unplaced"/>
</dbReference>